<dbReference type="InterPro" id="IPR002772">
    <property type="entry name" value="Glyco_hydro_3_C"/>
</dbReference>
<dbReference type="eggNOG" id="COG1472">
    <property type="taxonomic scope" value="Bacteria"/>
</dbReference>
<name>Q97ML4_CLOAB</name>
<dbReference type="Pfam" id="PF01915">
    <property type="entry name" value="Glyco_hydro_3_C"/>
    <property type="match status" value="1"/>
</dbReference>
<gene>
    <name evidence="8" type="ordered locus">CA_C0182</name>
</gene>
<dbReference type="AlphaFoldDB" id="Q97ML4"/>
<dbReference type="PATRIC" id="fig|272562.8.peg.368"/>
<feature type="domain" description="Glycoside hydrolase family 3 N-terminal" evidence="6">
    <location>
        <begin position="11"/>
        <end position="333"/>
    </location>
</feature>
<dbReference type="SUPFAM" id="SSF52279">
    <property type="entry name" value="Beta-D-glucan exohydrolase, C-terminal domain"/>
    <property type="match status" value="1"/>
</dbReference>
<feature type="domain" description="Glycoside hydrolase family 3 C-terminal" evidence="7">
    <location>
        <begin position="365"/>
        <end position="518"/>
    </location>
</feature>
<keyword evidence="5" id="KW-0326">Glycosidase</keyword>
<evidence type="ECO:0000256" key="4">
    <source>
        <dbReference type="ARBA" id="ARBA00022801"/>
    </source>
</evidence>
<organism evidence="8 9">
    <name type="scientific">Clostridium acetobutylicum (strain ATCC 824 / DSM 792 / JCM 1419 / IAM 19013 / LMG 5710 / NBRC 13948 / NRRL B-527 / VKM B-1787 / 2291 / W)</name>
    <dbReference type="NCBI Taxonomy" id="272562"/>
    <lineage>
        <taxon>Bacteria</taxon>
        <taxon>Bacillati</taxon>
        <taxon>Bacillota</taxon>
        <taxon>Clostridia</taxon>
        <taxon>Eubacteriales</taxon>
        <taxon>Clostridiaceae</taxon>
        <taxon>Clostridium</taxon>
    </lineage>
</organism>
<dbReference type="EMBL" id="AE001437">
    <property type="protein sequence ID" value="AAK78164.1"/>
    <property type="molecule type" value="Genomic_DNA"/>
</dbReference>
<dbReference type="PIR" id="A96922">
    <property type="entry name" value="A96922"/>
</dbReference>
<dbReference type="Gene3D" id="3.20.20.300">
    <property type="entry name" value="Glycoside hydrolase, family 3, N-terminal domain"/>
    <property type="match status" value="1"/>
</dbReference>
<protein>
    <recommendedName>
        <fullName evidence="3">beta-N-acetylhexosaminidase</fullName>
        <ecNumber evidence="3">3.2.1.52</ecNumber>
    </recommendedName>
</protein>
<reference evidence="8 9" key="1">
    <citation type="journal article" date="2001" name="J. Bacteriol.">
        <title>Genome sequence and comparative analysis of the solvent-producing bacterium Clostridium acetobutylicum.</title>
        <authorList>
            <person name="Nolling J."/>
            <person name="Breton G."/>
            <person name="Omelchenko M.V."/>
            <person name="Makarova K.S."/>
            <person name="Zeng Q."/>
            <person name="Gibson R."/>
            <person name="Lee H.M."/>
            <person name="Dubois J."/>
            <person name="Qiu D."/>
            <person name="Hitti J."/>
            <person name="Wolf Y.I."/>
            <person name="Tatusov R.L."/>
            <person name="Sabathe F."/>
            <person name="Doucette-Stamm L."/>
            <person name="Soucaille P."/>
            <person name="Daly M.J."/>
            <person name="Bennett G.N."/>
            <person name="Koonin E.V."/>
            <person name="Smith D.R."/>
        </authorList>
    </citation>
    <scope>NUCLEOTIDE SEQUENCE [LARGE SCALE GENOMIC DNA]</scope>
    <source>
        <strain evidence="9">ATCC 824 / DSM 792 / JCM 1419 / LMG 5710 / VKM B-1787</strain>
    </source>
</reference>
<dbReference type="InterPro" id="IPR036881">
    <property type="entry name" value="Glyco_hydro_3_C_sf"/>
</dbReference>
<accession>Q97ML4</accession>
<dbReference type="InterPro" id="IPR050226">
    <property type="entry name" value="NagZ_Beta-hexosaminidase"/>
</dbReference>
<dbReference type="Pfam" id="PF00933">
    <property type="entry name" value="Glyco_hydro_3"/>
    <property type="match status" value="1"/>
</dbReference>
<dbReference type="OrthoDB" id="9805821at2"/>
<dbReference type="GO" id="GO:0005975">
    <property type="term" value="P:carbohydrate metabolic process"/>
    <property type="evidence" value="ECO:0007669"/>
    <property type="project" value="InterPro"/>
</dbReference>
<dbReference type="InterPro" id="IPR036962">
    <property type="entry name" value="Glyco_hydro_3_N_sf"/>
</dbReference>
<dbReference type="GO" id="GO:0009254">
    <property type="term" value="P:peptidoglycan turnover"/>
    <property type="evidence" value="ECO:0007669"/>
    <property type="project" value="TreeGrafter"/>
</dbReference>
<comment type="catalytic activity">
    <reaction evidence="1">
        <text>Hydrolysis of terminal non-reducing N-acetyl-D-hexosamine residues in N-acetyl-beta-D-hexosaminides.</text>
        <dbReference type="EC" id="3.2.1.52"/>
    </reaction>
</comment>
<dbReference type="CAZy" id="GH3">
    <property type="family name" value="Glycoside Hydrolase Family 3"/>
</dbReference>
<dbReference type="InterPro" id="IPR017853">
    <property type="entry name" value="GH"/>
</dbReference>
<dbReference type="PANTHER" id="PTHR30480:SF13">
    <property type="entry name" value="BETA-HEXOSAMINIDASE"/>
    <property type="match status" value="1"/>
</dbReference>
<evidence type="ECO:0000259" key="6">
    <source>
        <dbReference type="Pfam" id="PF00933"/>
    </source>
</evidence>
<dbReference type="GO" id="GO:0004563">
    <property type="term" value="F:beta-N-acetylhexosaminidase activity"/>
    <property type="evidence" value="ECO:0007669"/>
    <property type="project" value="UniProtKB-EC"/>
</dbReference>
<sequence length="520" mass="57806">MVMIDVKKLPLDIKIGQMIMAGFTSKHYDSSLEKLITDDKIGNFILFSRNIEEKNQLTRLTEDIQKGLEINIKIPGIISVDQEGGMVTRINSGTTIFPGNMAFAAANHPHSTFRQGKIEGEELRGLGVNMNLAPVMDVNCNPSNPVIGVRSYSDSPEKVAELGLELIKGLKESKVVPVAKHFPGHGDTDVDSHLSLPVVKHSIKRLRKVELLPFKTAIENGIDAIMSAHVLFPEIEPKRLPATLSYRVLTDLLRNKMGFKGIIITDCMEMKAIAEFYGSDKAAVMAIKAGADLICISHSAAVQKACIRRIKEAVINKEISEERINESVKRILEIKEKYSISFNTVKRNYDINNSLFAEEISDKSITLLKNDKSLIPLKGRIVSISTKAVALTGAEDNMSLNNSFCHKLKENFGGSEFQIPINPHKEIIDKILEKCLDADSIVIGIYNAYNHEGQRKLVNEISKVNPNIVLVSLRNPYDFLYFKEVSAYINAYEYTNLSVKSVIKVLSGRVEAQGISPVRL</sequence>
<dbReference type="STRING" id="272562.CA_C0182"/>
<proteinExistence type="inferred from homology"/>
<keyword evidence="4" id="KW-0378">Hydrolase</keyword>
<dbReference type="SUPFAM" id="SSF51445">
    <property type="entry name" value="(Trans)glycosidases"/>
    <property type="match status" value="1"/>
</dbReference>
<dbReference type="PANTHER" id="PTHR30480">
    <property type="entry name" value="BETA-HEXOSAMINIDASE-RELATED"/>
    <property type="match status" value="1"/>
</dbReference>
<dbReference type="Proteomes" id="UP000000814">
    <property type="component" value="Chromosome"/>
</dbReference>
<dbReference type="NCBIfam" id="NF003740">
    <property type="entry name" value="PRK05337.1"/>
    <property type="match status" value="1"/>
</dbReference>
<dbReference type="KEGG" id="cac:CA_C0182"/>
<evidence type="ECO:0000256" key="5">
    <source>
        <dbReference type="ARBA" id="ARBA00023295"/>
    </source>
</evidence>
<dbReference type="InterPro" id="IPR001764">
    <property type="entry name" value="Glyco_hydro_3_N"/>
</dbReference>
<evidence type="ECO:0000256" key="1">
    <source>
        <dbReference type="ARBA" id="ARBA00001231"/>
    </source>
</evidence>
<evidence type="ECO:0000313" key="9">
    <source>
        <dbReference type="Proteomes" id="UP000000814"/>
    </source>
</evidence>
<comment type="similarity">
    <text evidence="2">Belongs to the glycosyl hydrolase 3 family.</text>
</comment>
<dbReference type="EC" id="3.2.1.52" evidence="3"/>
<dbReference type="HOGENOM" id="CLU_008392_5_3_9"/>
<evidence type="ECO:0000313" key="8">
    <source>
        <dbReference type="EMBL" id="AAK78164.1"/>
    </source>
</evidence>
<keyword evidence="9" id="KW-1185">Reference proteome</keyword>
<dbReference type="Gene3D" id="3.40.50.1700">
    <property type="entry name" value="Glycoside hydrolase family 3 C-terminal domain"/>
    <property type="match status" value="1"/>
</dbReference>
<evidence type="ECO:0000256" key="3">
    <source>
        <dbReference type="ARBA" id="ARBA00012663"/>
    </source>
</evidence>
<evidence type="ECO:0000259" key="7">
    <source>
        <dbReference type="Pfam" id="PF01915"/>
    </source>
</evidence>
<evidence type="ECO:0000256" key="2">
    <source>
        <dbReference type="ARBA" id="ARBA00005336"/>
    </source>
</evidence>